<dbReference type="OrthoDB" id="9780310at2"/>
<accession>A0A512C325</accession>
<sequence length="270" mass="29462">MRALSDPDHLPSRAAVGAVAPIRIGTAAWSIPKEHAAPFPVAGSHLERYGAVLNAVEINSSFYRPHRTATYERWAASVPDDFRFAVKVPKAITHERRLKDVGDLLDRFLSEISGLGPKLGPLLVQLPPRLSFQPEVADRFLSDLRSRVECRIVCEPRHASWFTPEVEALLAQLRIARVAADPAPVPGADEPGGWRGLSYYRLHGSPKIYYSAYSAEYLAAIAEVLARDAAAGIETWSIFDNTAAFAATGDALTTRRMVQASAFPSSGFVP</sequence>
<protein>
    <recommendedName>
        <fullName evidence="3">Histidine kinase</fullName>
    </recommendedName>
</protein>
<dbReference type="PANTHER" id="PTHR30348:SF14">
    <property type="entry name" value="BLR8050 PROTEIN"/>
    <property type="match status" value="1"/>
</dbReference>
<dbReference type="Gene3D" id="3.20.20.410">
    <property type="entry name" value="Protein of unknown function UPF0759"/>
    <property type="match status" value="1"/>
</dbReference>
<organism evidence="1 2">
    <name type="scientific">Microvirga aerophila</name>
    <dbReference type="NCBI Taxonomy" id="670291"/>
    <lineage>
        <taxon>Bacteria</taxon>
        <taxon>Pseudomonadati</taxon>
        <taxon>Pseudomonadota</taxon>
        <taxon>Alphaproteobacteria</taxon>
        <taxon>Hyphomicrobiales</taxon>
        <taxon>Methylobacteriaceae</taxon>
        <taxon>Microvirga</taxon>
    </lineage>
</organism>
<reference evidence="1 2" key="1">
    <citation type="submission" date="2019-07" db="EMBL/GenBank/DDBJ databases">
        <title>Whole genome shotgun sequence of Microvirga aerophila NBRC 106136.</title>
        <authorList>
            <person name="Hosoyama A."/>
            <person name="Uohara A."/>
            <person name="Ohji S."/>
            <person name="Ichikawa N."/>
        </authorList>
    </citation>
    <scope>NUCLEOTIDE SEQUENCE [LARGE SCALE GENOMIC DNA]</scope>
    <source>
        <strain evidence="1 2">NBRC 106136</strain>
    </source>
</reference>
<dbReference type="Proteomes" id="UP000321085">
    <property type="component" value="Unassembled WGS sequence"/>
</dbReference>
<evidence type="ECO:0008006" key="3">
    <source>
        <dbReference type="Google" id="ProtNLM"/>
    </source>
</evidence>
<evidence type="ECO:0000313" key="2">
    <source>
        <dbReference type="Proteomes" id="UP000321085"/>
    </source>
</evidence>
<gene>
    <name evidence="1" type="ORF">MAE02_63090</name>
</gene>
<dbReference type="SUPFAM" id="SSF117396">
    <property type="entry name" value="TM1631-like"/>
    <property type="match status" value="1"/>
</dbReference>
<name>A0A512C325_9HYPH</name>
<dbReference type="InterPro" id="IPR036520">
    <property type="entry name" value="UPF0759_sf"/>
</dbReference>
<keyword evidence="2" id="KW-1185">Reference proteome</keyword>
<dbReference type="InterPro" id="IPR002763">
    <property type="entry name" value="DUF72"/>
</dbReference>
<dbReference type="RefSeq" id="WP_114188552.1">
    <property type="nucleotide sequence ID" value="NZ_BJYU01000216.1"/>
</dbReference>
<comment type="caution">
    <text evidence="1">The sequence shown here is derived from an EMBL/GenBank/DDBJ whole genome shotgun (WGS) entry which is preliminary data.</text>
</comment>
<dbReference type="Pfam" id="PF01904">
    <property type="entry name" value="DUF72"/>
    <property type="match status" value="1"/>
</dbReference>
<evidence type="ECO:0000313" key="1">
    <source>
        <dbReference type="EMBL" id="GEO18613.1"/>
    </source>
</evidence>
<dbReference type="PANTHER" id="PTHR30348">
    <property type="entry name" value="UNCHARACTERIZED PROTEIN YECE"/>
    <property type="match status" value="1"/>
</dbReference>
<dbReference type="AlphaFoldDB" id="A0A512C325"/>
<dbReference type="EMBL" id="BJYU01000216">
    <property type="protein sequence ID" value="GEO18613.1"/>
    <property type="molecule type" value="Genomic_DNA"/>
</dbReference>
<proteinExistence type="predicted"/>